<organism evidence="1">
    <name type="scientific">Arundo donax</name>
    <name type="common">Giant reed</name>
    <name type="synonym">Donax arundinaceus</name>
    <dbReference type="NCBI Taxonomy" id="35708"/>
    <lineage>
        <taxon>Eukaryota</taxon>
        <taxon>Viridiplantae</taxon>
        <taxon>Streptophyta</taxon>
        <taxon>Embryophyta</taxon>
        <taxon>Tracheophyta</taxon>
        <taxon>Spermatophyta</taxon>
        <taxon>Magnoliopsida</taxon>
        <taxon>Liliopsida</taxon>
        <taxon>Poales</taxon>
        <taxon>Poaceae</taxon>
        <taxon>PACMAD clade</taxon>
        <taxon>Arundinoideae</taxon>
        <taxon>Arundineae</taxon>
        <taxon>Arundo</taxon>
    </lineage>
</organism>
<dbReference type="AlphaFoldDB" id="A0A0A9FJF4"/>
<reference evidence="1" key="2">
    <citation type="journal article" date="2015" name="Data Brief">
        <title>Shoot transcriptome of the giant reed, Arundo donax.</title>
        <authorList>
            <person name="Barrero R.A."/>
            <person name="Guerrero F.D."/>
            <person name="Moolhuijzen P."/>
            <person name="Goolsby J.A."/>
            <person name="Tidwell J."/>
            <person name="Bellgard S.E."/>
            <person name="Bellgard M.I."/>
        </authorList>
    </citation>
    <scope>NUCLEOTIDE SEQUENCE</scope>
    <source>
        <tissue evidence="1">Shoot tissue taken approximately 20 cm above the soil surface</tissue>
    </source>
</reference>
<accession>A0A0A9FJF4</accession>
<sequence length="21" mass="2462">MLRLTLGSFRMDLDVQTLQSH</sequence>
<proteinExistence type="predicted"/>
<name>A0A0A9FJF4_ARUDO</name>
<protein>
    <submittedName>
        <fullName evidence="1">Uncharacterized protein</fullName>
    </submittedName>
</protein>
<reference evidence="1" key="1">
    <citation type="submission" date="2014-09" db="EMBL/GenBank/DDBJ databases">
        <authorList>
            <person name="Magalhaes I.L.F."/>
            <person name="Oliveira U."/>
            <person name="Santos F.R."/>
            <person name="Vidigal T.H.D.A."/>
            <person name="Brescovit A.D."/>
            <person name="Santos A.J."/>
        </authorList>
    </citation>
    <scope>NUCLEOTIDE SEQUENCE</scope>
    <source>
        <tissue evidence="1">Shoot tissue taken approximately 20 cm above the soil surface</tissue>
    </source>
</reference>
<evidence type="ECO:0000313" key="1">
    <source>
        <dbReference type="EMBL" id="JAE08418.1"/>
    </source>
</evidence>
<dbReference type="EMBL" id="GBRH01189478">
    <property type="protein sequence ID" value="JAE08418.1"/>
    <property type="molecule type" value="Transcribed_RNA"/>
</dbReference>